<dbReference type="Gene3D" id="1.10.10.10">
    <property type="entry name" value="Winged helix-like DNA-binding domain superfamily/Winged helix DNA-binding domain"/>
    <property type="match status" value="1"/>
</dbReference>
<dbReference type="SUPFAM" id="SSF82171">
    <property type="entry name" value="DPP6 N-terminal domain-like"/>
    <property type="match status" value="1"/>
</dbReference>
<proteinExistence type="inferred from homology"/>
<feature type="DNA-binding region" description="OmpR/PhoB-type" evidence="3">
    <location>
        <begin position="19"/>
        <end position="115"/>
    </location>
</feature>
<dbReference type="GO" id="GO:0003677">
    <property type="term" value="F:DNA binding"/>
    <property type="evidence" value="ECO:0007669"/>
    <property type="project" value="UniProtKB-UniRule"/>
</dbReference>
<dbReference type="SUPFAM" id="SSF69304">
    <property type="entry name" value="Tricorn protease N-terminal domain"/>
    <property type="match status" value="1"/>
</dbReference>
<dbReference type="PANTHER" id="PTHR36842:SF1">
    <property type="entry name" value="PROTEIN TOLB"/>
    <property type="match status" value="1"/>
</dbReference>
<organism evidence="7 8">
    <name type="scientific">Luteitalea pratensis</name>
    <dbReference type="NCBI Taxonomy" id="1855912"/>
    <lineage>
        <taxon>Bacteria</taxon>
        <taxon>Pseudomonadati</taxon>
        <taxon>Acidobacteriota</taxon>
        <taxon>Vicinamibacteria</taxon>
        <taxon>Vicinamibacterales</taxon>
        <taxon>Vicinamibacteraceae</taxon>
        <taxon>Luteitalea</taxon>
    </lineage>
</organism>
<evidence type="ECO:0000256" key="3">
    <source>
        <dbReference type="PROSITE-ProRule" id="PRU01091"/>
    </source>
</evidence>
<dbReference type="Proteomes" id="UP000076079">
    <property type="component" value="Chromosome"/>
</dbReference>
<feature type="compositionally biased region" description="Polar residues" evidence="4">
    <location>
        <begin position="1"/>
        <end position="19"/>
    </location>
</feature>
<evidence type="ECO:0000256" key="5">
    <source>
        <dbReference type="SAM" id="Phobius"/>
    </source>
</evidence>
<dbReference type="PATRIC" id="fig|1813736.3.peg.632"/>
<dbReference type="SMART" id="SM00862">
    <property type="entry name" value="Trans_reg_C"/>
    <property type="match status" value="1"/>
</dbReference>
<keyword evidence="5" id="KW-0472">Membrane</keyword>
<dbReference type="GO" id="GO:0006355">
    <property type="term" value="P:regulation of DNA-templated transcription"/>
    <property type="evidence" value="ECO:0007669"/>
    <property type="project" value="InterPro"/>
</dbReference>
<dbReference type="Pfam" id="PF07676">
    <property type="entry name" value="PD40"/>
    <property type="match status" value="5"/>
</dbReference>
<comment type="similarity">
    <text evidence="1">Belongs to the TolB family.</text>
</comment>
<dbReference type="InterPro" id="IPR011659">
    <property type="entry name" value="WD40"/>
</dbReference>
<dbReference type="CDD" id="cd00383">
    <property type="entry name" value="trans_reg_C"/>
    <property type="match status" value="1"/>
</dbReference>
<dbReference type="EMBL" id="CP015136">
    <property type="protein sequence ID" value="AMY07428.1"/>
    <property type="molecule type" value="Genomic_DNA"/>
</dbReference>
<dbReference type="Gene3D" id="2.120.10.30">
    <property type="entry name" value="TolB, C-terminal domain"/>
    <property type="match status" value="3"/>
</dbReference>
<gene>
    <name evidence="7" type="primary">cadC_2</name>
    <name evidence="7" type="ORF">LuPra_00601</name>
</gene>
<reference evidence="8" key="2">
    <citation type="submission" date="2016-04" db="EMBL/GenBank/DDBJ databases">
        <title>First Complete Genome Sequence of a Subdivision 6 Acidobacterium.</title>
        <authorList>
            <person name="Huang S."/>
            <person name="Vieira S."/>
            <person name="Bunk B."/>
            <person name="Riedel T."/>
            <person name="Sproeer C."/>
            <person name="Overmann J."/>
        </authorList>
    </citation>
    <scope>NUCLEOTIDE SEQUENCE [LARGE SCALE GENOMIC DNA]</scope>
    <source>
        <strain evidence="8">DSM 100886 HEG_-6_39</strain>
    </source>
</reference>
<protein>
    <submittedName>
        <fullName evidence="7">Transcriptional activator CadC</fullName>
    </submittedName>
</protein>
<feature type="transmembrane region" description="Helical" evidence="5">
    <location>
        <begin position="161"/>
        <end position="181"/>
    </location>
</feature>
<dbReference type="PROSITE" id="PS51755">
    <property type="entry name" value="OMPR_PHOB"/>
    <property type="match status" value="1"/>
</dbReference>
<keyword evidence="5" id="KW-0812">Transmembrane</keyword>
<evidence type="ECO:0000259" key="6">
    <source>
        <dbReference type="PROSITE" id="PS51755"/>
    </source>
</evidence>
<evidence type="ECO:0000256" key="4">
    <source>
        <dbReference type="SAM" id="MobiDB-lite"/>
    </source>
</evidence>
<evidence type="ECO:0000313" key="7">
    <source>
        <dbReference type="EMBL" id="AMY07428.1"/>
    </source>
</evidence>
<feature type="region of interest" description="Disordered" evidence="4">
    <location>
        <begin position="1"/>
        <end position="21"/>
    </location>
</feature>
<dbReference type="AlphaFoldDB" id="A0A143PH77"/>
<evidence type="ECO:0000313" key="8">
    <source>
        <dbReference type="Proteomes" id="UP000076079"/>
    </source>
</evidence>
<dbReference type="STRING" id="1855912.LuPra_00601"/>
<evidence type="ECO:0000256" key="1">
    <source>
        <dbReference type="ARBA" id="ARBA00009820"/>
    </source>
</evidence>
<keyword evidence="8" id="KW-1185">Reference proteome</keyword>
<keyword evidence="2 3" id="KW-0238">DNA-binding</keyword>
<sequence length="753" mass="81309">MSQDVQRNRLTPSNPQTGSEAYEFGPIAIDAARHRVTRDGRALALPPKTYELLLILVRSDGRALSRHDLMSALWPDTFVEEANLSFQVSTLRKTLGEGAEAWIETVPKLGYRFTPTVRTEPAAVAAATGALPPSPRPPADDRGEDAVQMLVPSRRAARRRLALAVVVLAALGAAVLVWRLAIGRRSAPEGPLVGTAATPLTAYIGTEGSPSFSPDGAQVAFHWNGPQQDNVDVYVKTVGGGEPVRLTSDPEREVAPAWSPDGSRLAFLKVQADQTATDVMVMPALGGTVRRIASVVTFTSAGVLESAGGLLAWSPDSRWIAVGGTIGSEPGIWLIASDGSTRRRLTTDGSLPEWGPAFTSDGRRLAFIRESLISQSGVFVVPLDTEMRPTGPPVKVVEAAPRRVLALAWEPGDRGLVYSVSSHMASSQLRRMRLDAKGAPVPSSGEALLVGDQGTGLDITASGRMVYARRFRDTGFWRLDLTQPGAGFDDSGLPASTLDEHTPDYSPDGSKLAFTSTRSGSEEIWISQADGSHARQMTSMGGPLCSNPRWSPDGRAVVFDSTSRGVRHLYRLDVGTAEVRQLTTGSVRHHQARWSRDGRSIYFGAYSDEGPHSPVEIRRMPADGGPSVRITPGSVAEPSHDGRWLFVARSDDDQTTLWRLRLPDGQPELLRRGIVHESSFAVGRQSVFVVEQGGRPASMIISEIDIATGQRREVAALSKRRWWGLALSPDERYLIVPAINEAGSDLMMVEPVR</sequence>
<dbReference type="GO" id="GO:0000160">
    <property type="term" value="P:phosphorelay signal transduction system"/>
    <property type="evidence" value="ECO:0007669"/>
    <property type="project" value="InterPro"/>
</dbReference>
<dbReference type="KEGG" id="abac:LuPra_00601"/>
<feature type="region of interest" description="Disordered" evidence="4">
    <location>
        <begin position="488"/>
        <end position="509"/>
    </location>
</feature>
<dbReference type="InterPro" id="IPR016032">
    <property type="entry name" value="Sig_transdc_resp-reg_C-effctor"/>
</dbReference>
<feature type="domain" description="OmpR/PhoB-type" evidence="6">
    <location>
        <begin position="19"/>
        <end position="115"/>
    </location>
</feature>
<dbReference type="OrthoDB" id="113438at2"/>
<dbReference type="Pfam" id="PF00486">
    <property type="entry name" value="Trans_reg_C"/>
    <property type="match status" value="1"/>
</dbReference>
<dbReference type="PANTHER" id="PTHR36842">
    <property type="entry name" value="PROTEIN TOLB HOMOLOG"/>
    <property type="match status" value="1"/>
</dbReference>
<reference evidence="7 8" key="1">
    <citation type="journal article" date="2016" name="Genome Announc.">
        <title>First Complete Genome Sequence of a Subdivision 6 Acidobacterium Strain.</title>
        <authorList>
            <person name="Huang S."/>
            <person name="Vieira S."/>
            <person name="Bunk B."/>
            <person name="Riedel T."/>
            <person name="Sproer C."/>
            <person name="Overmann J."/>
        </authorList>
    </citation>
    <scope>NUCLEOTIDE SEQUENCE [LARGE SCALE GENOMIC DNA]</scope>
    <source>
        <strain evidence="8">DSM 100886 HEG_-6_39</strain>
    </source>
</reference>
<dbReference type="InterPro" id="IPR036388">
    <property type="entry name" value="WH-like_DNA-bd_sf"/>
</dbReference>
<evidence type="ECO:0000256" key="2">
    <source>
        <dbReference type="ARBA" id="ARBA00023125"/>
    </source>
</evidence>
<dbReference type="InterPro" id="IPR011042">
    <property type="entry name" value="6-blade_b-propeller_TolB-like"/>
</dbReference>
<name>A0A143PH77_LUTPR</name>
<dbReference type="SUPFAM" id="SSF46894">
    <property type="entry name" value="C-terminal effector domain of the bipartite response regulators"/>
    <property type="match status" value="1"/>
</dbReference>
<accession>A0A143PH77</accession>
<keyword evidence="5" id="KW-1133">Transmembrane helix</keyword>
<dbReference type="InterPro" id="IPR001867">
    <property type="entry name" value="OmpR/PhoB-type_DNA-bd"/>
</dbReference>